<dbReference type="PATRIC" id="fig|1121477.3.peg.1426"/>
<protein>
    <submittedName>
        <fullName evidence="3">Uncharacterized small protein, DUF1192 family</fullName>
    </submittedName>
</protein>
<reference evidence="3 5" key="2">
    <citation type="submission" date="2016-11" db="EMBL/GenBank/DDBJ databases">
        <authorList>
            <person name="Jaros S."/>
            <person name="Januszkiewicz K."/>
            <person name="Wedrychowicz H."/>
        </authorList>
    </citation>
    <scope>NUCLEOTIDE SEQUENCE [LARGE SCALE GENOMIC DNA]</scope>
    <source>
        <strain evidence="3 5">DSM 17137</strain>
    </source>
</reference>
<dbReference type="RefSeq" id="WP_046133682.1">
    <property type="nucleotide sequence ID" value="NZ_FQVC01000003.1"/>
</dbReference>
<dbReference type="EMBL" id="FQVC01000003">
    <property type="protein sequence ID" value="SHE92740.1"/>
    <property type="molecule type" value="Genomic_DNA"/>
</dbReference>
<dbReference type="STRING" id="1121477.SAMN02745223_01453"/>
<dbReference type="Pfam" id="PF06698">
    <property type="entry name" value="DUF1192"/>
    <property type="match status" value="1"/>
</dbReference>
<dbReference type="Proteomes" id="UP000033608">
    <property type="component" value="Unassembled WGS sequence"/>
</dbReference>
<keyword evidence="4" id="KW-1185">Reference proteome</keyword>
<proteinExistence type="predicted"/>
<evidence type="ECO:0000256" key="1">
    <source>
        <dbReference type="SAM" id="Coils"/>
    </source>
</evidence>
<keyword evidence="1" id="KW-0175">Coiled coil</keyword>
<evidence type="ECO:0000313" key="5">
    <source>
        <dbReference type="Proteomes" id="UP000184533"/>
    </source>
</evidence>
<name>A0A0F5LVN6_9HYPH</name>
<sequence length="60" mass="6886">MDDDEIGKPKGHEVGMMLDAMSVEELEERIAMLEREIVRLRSAIEARKQTRNVADALFKI</sequence>
<accession>A0A0F5LVN6</accession>
<evidence type="ECO:0000313" key="3">
    <source>
        <dbReference type="EMBL" id="SHE92740.1"/>
    </source>
</evidence>
<dbReference type="Proteomes" id="UP000184533">
    <property type="component" value="Unassembled WGS sequence"/>
</dbReference>
<dbReference type="InterPro" id="IPR009579">
    <property type="entry name" value="DUF1192"/>
</dbReference>
<gene>
    <name evidence="3" type="ORF">SAMN02745223_01453</name>
    <name evidence="2" type="ORF">VW29_01855</name>
</gene>
<evidence type="ECO:0000313" key="4">
    <source>
        <dbReference type="Proteomes" id="UP000033608"/>
    </source>
</evidence>
<dbReference type="EMBL" id="LAJF01000036">
    <property type="protein sequence ID" value="KKB86351.1"/>
    <property type="molecule type" value="Genomic_DNA"/>
</dbReference>
<dbReference type="AlphaFoldDB" id="A0A0F5LVN6"/>
<reference evidence="2 4" key="1">
    <citation type="submission" date="2015-03" db="EMBL/GenBank/DDBJ databases">
        <authorList>
            <person name="Hassan Y.I."/>
            <person name="Lepp D."/>
            <person name="Zhou T."/>
        </authorList>
    </citation>
    <scope>NUCLEOTIDE SEQUENCE [LARGE SCALE GENOMIC DNA]</scope>
    <source>
        <strain evidence="2 4">DSM 17137</strain>
    </source>
</reference>
<evidence type="ECO:0000313" key="2">
    <source>
        <dbReference type="EMBL" id="KKB86351.1"/>
    </source>
</evidence>
<organism evidence="2 4">
    <name type="scientific">Devosia limi DSM 17137</name>
    <dbReference type="NCBI Taxonomy" id="1121477"/>
    <lineage>
        <taxon>Bacteria</taxon>
        <taxon>Pseudomonadati</taxon>
        <taxon>Pseudomonadota</taxon>
        <taxon>Alphaproteobacteria</taxon>
        <taxon>Hyphomicrobiales</taxon>
        <taxon>Devosiaceae</taxon>
        <taxon>Devosia</taxon>
    </lineage>
</organism>
<dbReference type="OrthoDB" id="7950812at2"/>
<feature type="coiled-coil region" evidence="1">
    <location>
        <begin position="16"/>
        <end position="50"/>
    </location>
</feature>